<sequence>MQLHWENRSENKLQYYCIFLNELAHGGRFMTNCGANINALNNIKVVYMNIEKNHEVIMGTYSVTTNPVKQSVLFHQKQQNLNKSIKRDLNVDFSNIDVMKKSGLIDNCRTVPTEPVKVSFRESFVNILTHLLEILHLYRYEVNSKFIPYFHVTPESQDSNNKIWIAVTGLDSYVKIEQLGSDSFKETQLYREYHKKKNGKTESIKHEEVRVFSGPHAQEFLQLLSQHDQQEREQLSELTVAANTLKLEVAKNNYDMKYSFDRQIECRMIELLREQKDLIPEKYLHQSSIKNLKLREEEFSSLLADVERQVLEGSSFVLCCGEKINGTISELLRKKITDSSHSTKSLTLSESPSYDFYEEIFKKALFTPDECHLVRDSLVQDGIKPEKIAKIISCLSSRTGIGNLFYACSQAFHVANDNAALDVRRAATSVGDTIDVCPSFVALNGRNYHQHVDFSEYGFTQTLCVLGAVVNNANDTFDVANYIYTTKGENIIHNDAENDVRNLRRNISGNITIATYK</sequence>
<dbReference type="EMBL" id="MT773680">
    <property type="protein sequence ID" value="QQW38641.1"/>
    <property type="molecule type" value="Genomic_DNA"/>
</dbReference>
<proteinExistence type="predicted"/>
<protein>
    <submittedName>
        <fullName evidence="1">Uncharacterized protein</fullName>
    </submittedName>
</protein>
<evidence type="ECO:0000313" key="1">
    <source>
        <dbReference type="EMBL" id="QQW38641.1"/>
    </source>
</evidence>
<dbReference type="AlphaFoldDB" id="A0A7U0K863"/>
<accession>A0A7U0K863</accession>
<organism evidence="1">
    <name type="scientific">Escherichia coli</name>
    <dbReference type="NCBI Taxonomy" id="562"/>
    <lineage>
        <taxon>Bacteria</taxon>
        <taxon>Pseudomonadati</taxon>
        <taxon>Pseudomonadota</taxon>
        <taxon>Gammaproteobacteria</taxon>
        <taxon>Enterobacterales</taxon>
        <taxon>Enterobacteriaceae</taxon>
        <taxon>Escherichia</taxon>
    </lineage>
</organism>
<reference evidence="1" key="1">
    <citation type="submission" date="2020-07" db="EMBL/GenBank/DDBJ databases">
        <title>Faecal carriage and genetic characterization of CTX-M-1/9/1-producing Escherichia coli from healthy humans in Hangzhou, China.</title>
        <authorList>
            <person name="Chen J."/>
        </authorList>
    </citation>
    <scope>NUCLEOTIDE SEQUENCE</scope>
    <source>
        <strain evidence="1">1653</strain>
    </source>
</reference>
<name>A0A7U0K863_ECOLX</name>